<proteinExistence type="predicted"/>
<dbReference type="EMBL" id="PQFF01000143">
    <property type="protein sequence ID" value="RHZ79081.1"/>
    <property type="molecule type" value="Genomic_DNA"/>
</dbReference>
<accession>A0A397ISZ3</accession>
<dbReference type="Gene3D" id="1.10.10.1730">
    <property type="entry name" value="Folliculin"/>
    <property type="match status" value="1"/>
</dbReference>
<dbReference type="Proteomes" id="UP000266861">
    <property type="component" value="Unassembled WGS sequence"/>
</dbReference>
<gene>
    <name evidence="1" type="ORF">Glove_152g105</name>
</gene>
<organism evidence="1 2">
    <name type="scientific">Diversispora epigaea</name>
    <dbReference type="NCBI Taxonomy" id="1348612"/>
    <lineage>
        <taxon>Eukaryota</taxon>
        <taxon>Fungi</taxon>
        <taxon>Fungi incertae sedis</taxon>
        <taxon>Mucoromycota</taxon>
        <taxon>Glomeromycotina</taxon>
        <taxon>Glomeromycetes</taxon>
        <taxon>Diversisporales</taxon>
        <taxon>Diversisporaceae</taxon>
        <taxon>Diversispora</taxon>
    </lineage>
</organism>
<dbReference type="OrthoDB" id="5599713at2759"/>
<evidence type="ECO:0000313" key="1">
    <source>
        <dbReference type="EMBL" id="RHZ79081.1"/>
    </source>
</evidence>
<protein>
    <submittedName>
        <fullName evidence="1">Uncharacterized protein</fullName>
    </submittedName>
</protein>
<dbReference type="AlphaFoldDB" id="A0A397ISZ3"/>
<name>A0A397ISZ3_9GLOM</name>
<keyword evidence="2" id="KW-1185">Reference proteome</keyword>
<evidence type="ECO:0000313" key="2">
    <source>
        <dbReference type="Proteomes" id="UP000266861"/>
    </source>
</evidence>
<reference evidence="1 2" key="1">
    <citation type="submission" date="2018-08" db="EMBL/GenBank/DDBJ databases">
        <title>Genome and evolution of the arbuscular mycorrhizal fungus Diversispora epigaea (formerly Glomus versiforme) and its bacterial endosymbionts.</title>
        <authorList>
            <person name="Sun X."/>
            <person name="Fei Z."/>
            <person name="Harrison M."/>
        </authorList>
    </citation>
    <scope>NUCLEOTIDE SEQUENCE [LARGE SCALE GENOMIC DNA]</scope>
    <source>
        <strain evidence="1 2">IT104</strain>
    </source>
</reference>
<comment type="caution">
    <text evidence="1">The sequence shown here is derived from an EMBL/GenBank/DDBJ whole genome shotgun (WGS) entry which is preliminary data.</text>
</comment>
<dbReference type="InterPro" id="IPR044886">
    <property type="entry name" value="FLCN_DENN_C_sf"/>
</dbReference>
<sequence length="112" mass="13078">MQFGIEESNIEIVGVNRTTFSPNLYIDQLSEILKLDLPVELLNMQLVIFKEQWSSKAKQYFRFLSNIENNNSGHTIDSFTSDKEKELAKTLNINENDLPILKFLQKKKIDRN</sequence>